<organism evidence="9">
    <name type="scientific">Capitella teleta</name>
    <name type="common">Polychaete worm</name>
    <dbReference type="NCBI Taxonomy" id="283909"/>
    <lineage>
        <taxon>Eukaryota</taxon>
        <taxon>Metazoa</taxon>
        <taxon>Spiralia</taxon>
        <taxon>Lophotrochozoa</taxon>
        <taxon>Annelida</taxon>
        <taxon>Polychaeta</taxon>
        <taxon>Sedentaria</taxon>
        <taxon>Scolecida</taxon>
        <taxon>Capitellidae</taxon>
        <taxon>Capitella</taxon>
    </lineage>
</organism>
<protein>
    <recommendedName>
        <fullName evidence="8">G-protein coupled receptors family 1 profile domain-containing protein</fullName>
    </recommendedName>
</protein>
<reference evidence="11" key="1">
    <citation type="submission" date="2012-12" db="EMBL/GenBank/DDBJ databases">
        <authorList>
            <person name="Hellsten U."/>
            <person name="Grimwood J."/>
            <person name="Chapman J.A."/>
            <person name="Shapiro H."/>
            <person name="Aerts A."/>
            <person name="Otillar R.P."/>
            <person name="Terry A.Y."/>
            <person name="Boore J.L."/>
            <person name="Simakov O."/>
            <person name="Marletaz F."/>
            <person name="Cho S.-J."/>
            <person name="Edsinger-Gonzales E."/>
            <person name="Havlak P."/>
            <person name="Kuo D.-H."/>
            <person name="Larsson T."/>
            <person name="Lv J."/>
            <person name="Arendt D."/>
            <person name="Savage R."/>
            <person name="Osoegawa K."/>
            <person name="de Jong P."/>
            <person name="Lindberg D.R."/>
            <person name="Seaver E.C."/>
            <person name="Weisblat D.A."/>
            <person name="Putnam N.H."/>
            <person name="Grigoriev I.V."/>
            <person name="Rokhsar D.S."/>
        </authorList>
    </citation>
    <scope>NUCLEOTIDE SEQUENCE</scope>
    <source>
        <strain evidence="11">I ESC-2004</strain>
    </source>
</reference>
<dbReference type="GO" id="GO:0004930">
    <property type="term" value="F:G protein-coupled receptor activity"/>
    <property type="evidence" value="ECO:0007669"/>
    <property type="project" value="InterPro"/>
</dbReference>
<dbReference type="Gene3D" id="1.20.1070.10">
    <property type="entry name" value="Rhodopsin 7-helix transmembrane proteins"/>
    <property type="match status" value="1"/>
</dbReference>
<evidence type="ECO:0000256" key="5">
    <source>
        <dbReference type="SAM" id="MobiDB-lite"/>
    </source>
</evidence>
<evidence type="ECO:0000256" key="2">
    <source>
        <dbReference type="ARBA" id="ARBA00022692"/>
    </source>
</evidence>
<reference evidence="10" key="3">
    <citation type="submission" date="2015-06" db="UniProtKB">
        <authorList>
            <consortium name="EnsemblMetazoa"/>
        </authorList>
    </citation>
    <scope>IDENTIFICATION</scope>
</reference>
<feature type="transmembrane region" description="Helical" evidence="6">
    <location>
        <begin position="159"/>
        <end position="182"/>
    </location>
</feature>
<proteinExistence type="predicted"/>
<feature type="transmembrane region" description="Helical" evidence="6">
    <location>
        <begin position="56"/>
        <end position="80"/>
    </location>
</feature>
<feature type="transmembrane region" description="Helical" evidence="6">
    <location>
        <begin position="274"/>
        <end position="299"/>
    </location>
</feature>
<dbReference type="PANTHER" id="PTHR46641">
    <property type="entry name" value="FMRFAMIDE RECEPTOR-RELATED"/>
    <property type="match status" value="1"/>
</dbReference>
<feature type="transmembrane region" description="Helical" evidence="6">
    <location>
        <begin position="189"/>
        <end position="214"/>
    </location>
</feature>
<accession>R7U9S1</accession>
<dbReference type="EMBL" id="KB306459">
    <property type="protein sequence ID" value="ELT99855.1"/>
    <property type="molecule type" value="Genomic_DNA"/>
</dbReference>
<feature type="transmembrane region" description="Helical" evidence="6">
    <location>
        <begin position="243"/>
        <end position="262"/>
    </location>
</feature>
<gene>
    <name evidence="9" type="ORF">CAPTEDRAFT_226931</name>
</gene>
<dbReference type="InterPro" id="IPR052954">
    <property type="entry name" value="GPCR-Ligand_Int"/>
</dbReference>
<keyword evidence="2 6" id="KW-0812">Transmembrane</keyword>
<name>R7U9S1_CAPTE</name>
<feature type="transmembrane region" description="Helical" evidence="6">
    <location>
        <begin position="92"/>
        <end position="116"/>
    </location>
</feature>
<dbReference type="InterPro" id="IPR017452">
    <property type="entry name" value="GPCR_Rhodpsn_7TM"/>
</dbReference>
<dbReference type="InterPro" id="IPR000276">
    <property type="entry name" value="GPCR_Rhodpsn"/>
</dbReference>
<dbReference type="Proteomes" id="UP000014760">
    <property type="component" value="Unassembled WGS sequence"/>
</dbReference>
<dbReference type="STRING" id="283909.R7U9S1"/>
<dbReference type="AlphaFoldDB" id="R7U9S1"/>
<evidence type="ECO:0000259" key="8">
    <source>
        <dbReference type="PROSITE" id="PS50262"/>
    </source>
</evidence>
<dbReference type="OrthoDB" id="9990906at2759"/>
<dbReference type="Pfam" id="PF00001">
    <property type="entry name" value="7tm_1"/>
    <property type="match status" value="1"/>
</dbReference>
<reference evidence="9 11" key="2">
    <citation type="journal article" date="2013" name="Nature">
        <title>Insights into bilaterian evolution from three spiralian genomes.</title>
        <authorList>
            <person name="Simakov O."/>
            <person name="Marletaz F."/>
            <person name="Cho S.J."/>
            <person name="Edsinger-Gonzales E."/>
            <person name="Havlak P."/>
            <person name="Hellsten U."/>
            <person name="Kuo D.H."/>
            <person name="Larsson T."/>
            <person name="Lv J."/>
            <person name="Arendt D."/>
            <person name="Savage R."/>
            <person name="Osoegawa K."/>
            <person name="de Jong P."/>
            <person name="Grimwood J."/>
            <person name="Chapman J.A."/>
            <person name="Shapiro H."/>
            <person name="Aerts A."/>
            <person name="Otillar R.P."/>
            <person name="Terry A.Y."/>
            <person name="Boore J.L."/>
            <person name="Grigoriev I.V."/>
            <person name="Lindberg D.R."/>
            <person name="Seaver E.C."/>
            <person name="Weisblat D.A."/>
            <person name="Putnam N.H."/>
            <person name="Rokhsar D.S."/>
        </authorList>
    </citation>
    <scope>NUCLEOTIDE SEQUENCE</scope>
    <source>
        <strain evidence="9 11">I ESC-2004</strain>
    </source>
</reference>
<dbReference type="EMBL" id="AMQN01001897">
    <property type="status" value="NOT_ANNOTATED_CDS"/>
    <property type="molecule type" value="Genomic_DNA"/>
</dbReference>
<keyword evidence="3 6" id="KW-1133">Transmembrane helix</keyword>
<feature type="signal peptide" evidence="7">
    <location>
        <begin position="1"/>
        <end position="18"/>
    </location>
</feature>
<evidence type="ECO:0000256" key="4">
    <source>
        <dbReference type="ARBA" id="ARBA00023136"/>
    </source>
</evidence>
<keyword evidence="7" id="KW-0732">Signal</keyword>
<dbReference type="EnsemblMetazoa" id="CapteT226931">
    <property type="protein sequence ID" value="CapteP226931"/>
    <property type="gene ID" value="CapteG226931"/>
</dbReference>
<evidence type="ECO:0000313" key="9">
    <source>
        <dbReference type="EMBL" id="ELT99855.1"/>
    </source>
</evidence>
<evidence type="ECO:0000256" key="6">
    <source>
        <dbReference type="SAM" id="Phobius"/>
    </source>
</evidence>
<evidence type="ECO:0000256" key="7">
    <source>
        <dbReference type="SAM" id="SignalP"/>
    </source>
</evidence>
<sequence>MARLRIALLMALVGAAASHNFTTLRMDSGVEASTAESEFDINAIYSFAETRREAMYDFQVAATGLCALNYLLNGLSVAVFVKISKHQKQAVVLVMIVCSMARLRIALLMALVVAAASHNFTTLRMDSGVEASTAESEFDINAIYSFAETRREAMYDFQVAATGLCALNYLLNGLSVAVFVKISKHQKQAVILVMIGLCFADAVATVTYIDYIIWAYTDYSPMQNTDWGCRFFNWLSAVSKDCSNLFCLLIALERFVAVYFPLKVSLWFTRTRTVVTMAGMIVVFASLECFRFVSFHRVLYDGSYLCGRVYKHTLMSRNLGLVFTLVVGFLIPWGAISILNVCIIARLNRLRIDRKKISNKTNDDNNNHSLTLMFVSMAVFNLVCNGFNIYNVIYQLAFGSPYASDYPKIIISYCLVLTGHSFNMVFYALTGSKFRNILFGMLCCGRKTEDGSRGDSKNTKMSFVSSK</sequence>
<feature type="transmembrane region" description="Helical" evidence="6">
    <location>
        <begin position="369"/>
        <end position="390"/>
    </location>
</feature>
<evidence type="ECO:0000256" key="1">
    <source>
        <dbReference type="ARBA" id="ARBA00004370"/>
    </source>
</evidence>
<feature type="compositionally biased region" description="Basic and acidic residues" evidence="5">
    <location>
        <begin position="448"/>
        <end position="458"/>
    </location>
</feature>
<dbReference type="PRINTS" id="PR00237">
    <property type="entry name" value="GPCRRHODOPSN"/>
</dbReference>
<dbReference type="PROSITE" id="PS50262">
    <property type="entry name" value="G_PROTEIN_RECEP_F1_2"/>
    <property type="match status" value="1"/>
</dbReference>
<feature type="region of interest" description="Disordered" evidence="5">
    <location>
        <begin position="448"/>
        <end position="467"/>
    </location>
</feature>
<evidence type="ECO:0000313" key="11">
    <source>
        <dbReference type="Proteomes" id="UP000014760"/>
    </source>
</evidence>
<feature type="domain" description="G-protein coupled receptors family 1 profile" evidence="8">
    <location>
        <begin position="171"/>
        <end position="427"/>
    </location>
</feature>
<evidence type="ECO:0000256" key="3">
    <source>
        <dbReference type="ARBA" id="ARBA00022989"/>
    </source>
</evidence>
<feature type="chain" id="PRO_5008787787" description="G-protein coupled receptors family 1 profile domain-containing protein" evidence="7">
    <location>
        <begin position="19"/>
        <end position="467"/>
    </location>
</feature>
<dbReference type="PANTHER" id="PTHR46641:SF2">
    <property type="entry name" value="FMRFAMIDE RECEPTOR"/>
    <property type="match status" value="1"/>
</dbReference>
<feature type="transmembrane region" description="Helical" evidence="6">
    <location>
        <begin position="319"/>
        <end position="348"/>
    </location>
</feature>
<dbReference type="HOGENOM" id="CLU_046759_0_0_1"/>
<feature type="transmembrane region" description="Helical" evidence="6">
    <location>
        <begin position="410"/>
        <end position="429"/>
    </location>
</feature>
<dbReference type="GO" id="GO:0016020">
    <property type="term" value="C:membrane"/>
    <property type="evidence" value="ECO:0007669"/>
    <property type="project" value="UniProtKB-SubCell"/>
</dbReference>
<comment type="subcellular location">
    <subcellularLocation>
        <location evidence="1">Membrane</location>
    </subcellularLocation>
</comment>
<dbReference type="OMA" id="CCIVIFI"/>
<dbReference type="EMBL" id="AMQN01001898">
    <property type="status" value="NOT_ANNOTATED_CDS"/>
    <property type="molecule type" value="Genomic_DNA"/>
</dbReference>
<dbReference type="SUPFAM" id="SSF81321">
    <property type="entry name" value="Family A G protein-coupled receptor-like"/>
    <property type="match status" value="1"/>
</dbReference>
<keyword evidence="11" id="KW-1185">Reference proteome</keyword>
<evidence type="ECO:0000313" key="10">
    <source>
        <dbReference type="EnsemblMetazoa" id="CapteP226931"/>
    </source>
</evidence>
<keyword evidence="4 6" id="KW-0472">Membrane</keyword>